<comment type="subcellular location">
    <subcellularLocation>
        <location evidence="1">Cell membrane</location>
        <topology evidence="1">Multi-pass membrane protein</topology>
    </subcellularLocation>
</comment>
<feature type="transmembrane region" description="Helical" evidence="8">
    <location>
        <begin position="188"/>
        <end position="204"/>
    </location>
</feature>
<sequence length="233" mass="24965">MPPRPESGDSLRRVLSLAAPIGLAFIPLGMALGFLVVHAGLAWWWAPVFAAVIYAGSLEFLMVHLAATAAPIAVVALTTVVVNSRHVFYALSFPLHRVRGVPAKLYSTYTLSDEAYAVGVSPEARSWGTRPILLMQLCFHLLWVTGATIGGLVGEALPIERLTGLDFALTALFIVLGIDAYRQRPDRITAATAAVCAVVAWLVVPGQMLVCAFAAFAGVLLVRMSLQRRGDRA</sequence>
<evidence type="ECO:0000256" key="2">
    <source>
        <dbReference type="ARBA" id="ARBA00010735"/>
    </source>
</evidence>
<protein>
    <submittedName>
        <fullName evidence="9">AzlC family ABC transporter permease</fullName>
    </submittedName>
</protein>
<keyword evidence="4" id="KW-1003">Cell membrane</keyword>
<dbReference type="PANTHER" id="PTHR34979">
    <property type="entry name" value="INNER MEMBRANE PROTEIN YGAZ"/>
    <property type="match status" value="1"/>
</dbReference>
<dbReference type="RefSeq" id="WP_051558451.1">
    <property type="nucleotide sequence ID" value="NZ_CP070380.1"/>
</dbReference>
<keyword evidence="3" id="KW-0813">Transport</keyword>
<dbReference type="PANTHER" id="PTHR34979:SF1">
    <property type="entry name" value="INNER MEMBRANE PROTEIN YGAZ"/>
    <property type="match status" value="1"/>
</dbReference>
<keyword evidence="10" id="KW-1185">Reference proteome</keyword>
<evidence type="ECO:0000256" key="1">
    <source>
        <dbReference type="ARBA" id="ARBA00004651"/>
    </source>
</evidence>
<keyword evidence="5 8" id="KW-0812">Transmembrane</keyword>
<evidence type="ECO:0000313" key="10">
    <source>
        <dbReference type="Proteomes" id="UP001172687"/>
    </source>
</evidence>
<keyword evidence="7 8" id="KW-0472">Membrane</keyword>
<gene>
    <name evidence="9" type="ORF">QYF68_18175</name>
</gene>
<keyword evidence="6 8" id="KW-1133">Transmembrane helix</keyword>
<feature type="transmembrane region" description="Helical" evidence="8">
    <location>
        <begin position="52"/>
        <end position="82"/>
    </location>
</feature>
<dbReference type="Proteomes" id="UP001172687">
    <property type="component" value="Unassembled WGS sequence"/>
</dbReference>
<feature type="transmembrane region" description="Helical" evidence="8">
    <location>
        <begin position="132"/>
        <end position="153"/>
    </location>
</feature>
<dbReference type="EMBL" id="JAUHTC010000060">
    <property type="protein sequence ID" value="MDN4519724.1"/>
    <property type="molecule type" value="Genomic_DNA"/>
</dbReference>
<accession>A0ABT8HG45</accession>
<reference evidence="9" key="1">
    <citation type="submission" date="2023-07" db="EMBL/GenBank/DDBJ databases">
        <title>Degradation of tert-butanol by M. austroafricanum TBA100.</title>
        <authorList>
            <person name="Helbich S."/>
            <person name="Vainshtein Y."/>
        </authorList>
    </citation>
    <scope>NUCLEOTIDE SEQUENCE</scope>
    <source>
        <strain evidence="9">TBA100</strain>
    </source>
</reference>
<name>A0ABT8HG45_MYCAO</name>
<evidence type="ECO:0000256" key="4">
    <source>
        <dbReference type="ARBA" id="ARBA00022475"/>
    </source>
</evidence>
<proteinExistence type="inferred from homology"/>
<evidence type="ECO:0000256" key="7">
    <source>
        <dbReference type="ARBA" id="ARBA00023136"/>
    </source>
</evidence>
<evidence type="ECO:0000256" key="3">
    <source>
        <dbReference type="ARBA" id="ARBA00022448"/>
    </source>
</evidence>
<comment type="caution">
    <text evidence="9">The sequence shown here is derived from an EMBL/GenBank/DDBJ whole genome shotgun (WGS) entry which is preliminary data.</text>
</comment>
<feature type="transmembrane region" description="Helical" evidence="8">
    <location>
        <begin position="165"/>
        <end position="181"/>
    </location>
</feature>
<feature type="transmembrane region" description="Helical" evidence="8">
    <location>
        <begin position="21"/>
        <end position="46"/>
    </location>
</feature>
<dbReference type="Pfam" id="PF03591">
    <property type="entry name" value="AzlC"/>
    <property type="match status" value="1"/>
</dbReference>
<evidence type="ECO:0000256" key="5">
    <source>
        <dbReference type="ARBA" id="ARBA00022692"/>
    </source>
</evidence>
<evidence type="ECO:0000256" key="6">
    <source>
        <dbReference type="ARBA" id="ARBA00022989"/>
    </source>
</evidence>
<comment type="similarity">
    <text evidence="2">Belongs to the AzlC family.</text>
</comment>
<organism evidence="9 10">
    <name type="scientific">Mycolicibacterium austroafricanum</name>
    <name type="common">Mycobacterium austroafricanum</name>
    <dbReference type="NCBI Taxonomy" id="39687"/>
    <lineage>
        <taxon>Bacteria</taxon>
        <taxon>Bacillati</taxon>
        <taxon>Actinomycetota</taxon>
        <taxon>Actinomycetes</taxon>
        <taxon>Mycobacteriales</taxon>
        <taxon>Mycobacteriaceae</taxon>
        <taxon>Mycolicibacterium</taxon>
    </lineage>
</organism>
<evidence type="ECO:0000256" key="8">
    <source>
        <dbReference type="SAM" id="Phobius"/>
    </source>
</evidence>
<evidence type="ECO:0000313" key="9">
    <source>
        <dbReference type="EMBL" id="MDN4519724.1"/>
    </source>
</evidence>
<dbReference type="InterPro" id="IPR011606">
    <property type="entry name" value="Brnchd-chn_aa_trnsp_permease"/>
</dbReference>